<dbReference type="GO" id="GO:0006506">
    <property type="term" value="P:GPI anchor biosynthetic process"/>
    <property type="evidence" value="ECO:0007669"/>
    <property type="project" value="TreeGrafter"/>
</dbReference>
<keyword evidence="2" id="KW-0378">Hydrolase</keyword>
<keyword evidence="3" id="KW-1185">Reference proteome</keyword>
<dbReference type="SUPFAM" id="SSF56219">
    <property type="entry name" value="DNase I-like"/>
    <property type="match status" value="1"/>
</dbReference>
<dbReference type="GO" id="GO:0016020">
    <property type="term" value="C:membrane"/>
    <property type="evidence" value="ECO:0007669"/>
    <property type="project" value="GOC"/>
</dbReference>
<name>A0A844ZGN5_9SPHN</name>
<reference evidence="2 3" key="1">
    <citation type="submission" date="2019-12" db="EMBL/GenBank/DDBJ databases">
        <title>Genomic-based taxomic classification of the family Erythrobacteraceae.</title>
        <authorList>
            <person name="Xu L."/>
        </authorList>
    </citation>
    <scope>NUCLEOTIDE SEQUENCE [LARGE SCALE GENOMIC DNA]</scope>
    <source>
        <strain evidence="2 3">MCCC 1A09962</strain>
    </source>
</reference>
<evidence type="ECO:0000313" key="3">
    <source>
        <dbReference type="Proteomes" id="UP000433104"/>
    </source>
</evidence>
<dbReference type="Pfam" id="PF03372">
    <property type="entry name" value="Exo_endo_phos"/>
    <property type="match status" value="1"/>
</dbReference>
<dbReference type="Gene3D" id="3.60.10.10">
    <property type="entry name" value="Endonuclease/exonuclease/phosphatase"/>
    <property type="match status" value="1"/>
</dbReference>
<gene>
    <name evidence="2" type="ORF">GRI38_08925</name>
</gene>
<feature type="domain" description="Endonuclease/exonuclease/phosphatase" evidence="1">
    <location>
        <begin position="6"/>
        <end position="227"/>
    </location>
</feature>
<protein>
    <submittedName>
        <fullName evidence="2">Endonuclease</fullName>
    </submittedName>
</protein>
<dbReference type="PANTHER" id="PTHR14859">
    <property type="entry name" value="CALCOFLUOR WHITE HYPERSENSITIVE PROTEIN PRECURSOR"/>
    <property type="match status" value="1"/>
</dbReference>
<keyword evidence="2" id="KW-0255">Endonuclease</keyword>
<dbReference type="RefSeq" id="WP_160682757.1">
    <property type="nucleotide sequence ID" value="NZ_WTYW01000002.1"/>
</dbReference>
<dbReference type="OrthoDB" id="9813425at2"/>
<dbReference type="InterPro" id="IPR051916">
    <property type="entry name" value="GPI-anchor_lipid_remodeler"/>
</dbReference>
<evidence type="ECO:0000259" key="1">
    <source>
        <dbReference type="Pfam" id="PF03372"/>
    </source>
</evidence>
<evidence type="ECO:0000313" key="2">
    <source>
        <dbReference type="EMBL" id="MXO86150.1"/>
    </source>
</evidence>
<dbReference type="Proteomes" id="UP000433104">
    <property type="component" value="Unassembled WGS sequence"/>
</dbReference>
<dbReference type="InterPro" id="IPR036691">
    <property type="entry name" value="Endo/exonu/phosph_ase_sf"/>
</dbReference>
<proteinExistence type="predicted"/>
<accession>A0A844ZGN5</accession>
<sequence length="240" mass="26364">MQLSVATYNIHKGVGRDGRCDPDRIIAVLREVNADVIALQEADERFGSRTGILPRALLDDTQWRVVPVAKRPQSIGWHGNTILARKDVTVVSSRPLDLPTLEPRGAVVAVLEREGQRFAIAGAHLCLSGLRRRAQIKALLGHIEHDCGGHEMPALLTGDFNQWGLRSGAMRVFREAWGRDWQMIAPGPTFPSNRAIARLDRIVASSEWTVDASKVHHSSLAAMASDHLPLKAELSVSTRA</sequence>
<dbReference type="InterPro" id="IPR005135">
    <property type="entry name" value="Endo/exonuclease/phosphatase"/>
</dbReference>
<comment type="caution">
    <text evidence="2">The sequence shown here is derived from an EMBL/GenBank/DDBJ whole genome shotgun (WGS) entry which is preliminary data.</text>
</comment>
<dbReference type="AlphaFoldDB" id="A0A844ZGN5"/>
<dbReference type="EMBL" id="WTYW01000002">
    <property type="protein sequence ID" value="MXO86150.1"/>
    <property type="molecule type" value="Genomic_DNA"/>
</dbReference>
<dbReference type="PANTHER" id="PTHR14859:SF15">
    <property type="entry name" value="ENDONUCLEASE_EXONUCLEASE_PHOSPHATASE DOMAIN-CONTAINING PROTEIN"/>
    <property type="match status" value="1"/>
</dbReference>
<dbReference type="GO" id="GO:0004519">
    <property type="term" value="F:endonuclease activity"/>
    <property type="evidence" value="ECO:0007669"/>
    <property type="project" value="UniProtKB-KW"/>
</dbReference>
<organism evidence="2 3">
    <name type="scientific">Parapontixanthobacter aurantiacus</name>
    <dbReference type="NCBI Taxonomy" id="1463599"/>
    <lineage>
        <taxon>Bacteria</taxon>
        <taxon>Pseudomonadati</taxon>
        <taxon>Pseudomonadota</taxon>
        <taxon>Alphaproteobacteria</taxon>
        <taxon>Sphingomonadales</taxon>
        <taxon>Erythrobacteraceae</taxon>
        <taxon>Parapontixanthobacter</taxon>
    </lineage>
</organism>
<keyword evidence="2" id="KW-0540">Nuclease</keyword>